<accession>A0A813JC75</accession>
<proteinExistence type="predicted"/>
<name>A0A813JC75_POLGL</name>
<gene>
    <name evidence="1" type="ORF">PGLA2088_LOCUS19297</name>
    <name evidence="2" type="ORF">PGLA2088_LOCUS41933</name>
</gene>
<dbReference type="EMBL" id="CAJNNW010034056">
    <property type="protein sequence ID" value="CAE8721445.1"/>
    <property type="molecule type" value="Genomic_DNA"/>
</dbReference>
<reference evidence="1" key="1">
    <citation type="submission" date="2021-02" db="EMBL/GenBank/DDBJ databases">
        <authorList>
            <person name="Dougan E. K."/>
            <person name="Rhodes N."/>
            <person name="Thang M."/>
            <person name="Chan C."/>
        </authorList>
    </citation>
    <scope>NUCLEOTIDE SEQUENCE</scope>
</reference>
<comment type="caution">
    <text evidence="1">The sequence shown here is derived from an EMBL/GenBank/DDBJ whole genome shotgun (WGS) entry which is preliminary data.</text>
</comment>
<protein>
    <submittedName>
        <fullName evidence="1">Uncharacterized protein</fullName>
    </submittedName>
</protein>
<dbReference type="Proteomes" id="UP000626109">
    <property type="component" value="Unassembled WGS sequence"/>
</dbReference>
<organism evidence="1 3">
    <name type="scientific">Polarella glacialis</name>
    <name type="common">Dinoflagellate</name>
    <dbReference type="NCBI Taxonomy" id="89957"/>
    <lineage>
        <taxon>Eukaryota</taxon>
        <taxon>Sar</taxon>
        <taxon>Alveolata</taxon>
        <taxon>Dinophyceae</taxon>
        <taxon>Suessiales</taxon>
        <taxon>Suessiaceae</taxon>
        <taxon>Polarella</taxon>
    </lineage>
</organism>
<evidence type="ECO:0000313" key="3">
    <source>
        <dbReference type="Proteomes" id="UP000626109"/>
    </source>
</evidence>
<evidence type="ECO:0000313" key="2">
    <source>
        <dbReference type="EMBL" id="CAE8721445.1"/>
    </source>
</evidence>
<dbReference type="AlphaFoldDB" id="A0A813JC75"/>
<dbReference type="EMBL" id="CAJNNW010025009">
    <property type="protein sequence ID" value="CAE8675226.1"/>
    <property type="molecule type" value="Genomic_DNA"/>
</dbReference>
<evidence type="ECO:0000313" key="1">
    <source>
        <dbReference type="EMBL" id="CAE8675226.1"/>
    </source>
</evidence>
<sequence length="121" mass="13331">MPDVRVFPDKISFSAATTALGGRGAYLCWCCAQGGFGELALDSLGLMTQLHVMRDGVTYNAVLDAAFDKRRRSALFDEARGLGHFPMLLQRGDSFLELHDLSCGAAVLAVRWWLEEVIPRL</sequence>